<keyword evidence="2" id="KW-1185">Reference proteome</keyword>
<gene>
    <name evidence="1" type="ORF">I5589_05015</name>
</gene>
<dbReference type="EMBL" id="JADVKH010000008">
    <property type="protein sequence ID" value="MBJ9686440.1"/>
    <property type="molecule type" value="Genomic_DNA"/>
</dbReference>
<dbReference type="Proteomes" id="UP000808215">
    <property type="component" value="Unassembled WGS sequence"/>
</dbReference>
<sequence length="53" mass="5700">MECANSGCAAVALEVEQRALGHGLLDTTSIYVSPEMERMGRELASTMRGGRED</sequence>
<proteinExistence type="predicted"/>
<accession>A0ABS1AQL8</accession>
<organism evidence="1 2">
    <name type="scientific">Burkholderia vietnamiensis</name>
    <dbReference type="NCBI Taxonomy" id="60552"/>
    <lineage>
        <taxon>Bacteria</taxon>
        <taxon>Pseudomonadati</taxon>
        <taxon>Pseudomonadota</taxon>
        <taxon>Betaproteobacteria</taxon>
        <taxon>Burkholderiales</taxon>
        <taxon>Burkholderiaceae</taxon>
        <taxon>Burkholderia</taxon>
        <taxon>Burkholderia cepacia complex</taxon>
    </lineage>
</organism>
<comment type="caution">
    <text evidence="1">The sequence shown here is derived from an EMBL/GenBank/DDBJ whole genome shotgun (WGS) entry which is preliminary data.</text>
</comment>
<name>A0ABS1AQL8_BURVI</name>
<evidence type="ECO:0000313" key="1">
    <source>
        <dbReference type="EMBL" id="MBJ9686440.1"/>
    </source>
</evidence>
<dbReference type="RefSeq" id="WP_200091064.1">
    <property type="nucleotide sequence ID" value="NZ_JADVKH010000008.1"/>
</dbReference>
<evidence type="ECO:0008006" key="3">
    <source>
        <dbReference type="Google" id="ProtNLM"/>
    </source>
</evidence>
<protein>
    <recommendedName>
        <fullName evidence="3">Integrase</fullName>
    </recommendedName>
</protein>
<evidence type="ECO:0000313" key="2">
    <source>
        <dbReference type="Proteomes" id="UP000808215"/>
    </source>
</evidence>
<reference evidence="1 2" key="1">
    <citation type="submission" date="2020-11" db="EMBL/GenBank/DDBJ databases">
        <title>Enhanced detection system for hospital associated transmission using whole genome sequencing surveillance.</title>
        <authorList>
            <person name="Harrison L.H."/>
            <person name="Van Tyne D."/>
            <person name="Marsh J.W."/>
            <person name="Griffith M.P."/>
            <person name="Snyder D.J."/>
            <person name="Cooper V.S."/>
            <person name="Mustapha M."/>
        </authorList>
    </citation>
    <scope>NUCLEOTIDE SEQUENCE [LARGE SCALE GENOMIC DNA]</scope>
    <source>
        <strain evidence="1 2">BC00020</strain>
    </source>
</reference>